<reference evidence="1" key="1">
    <citation type="submission" date="2023-08" db="EMBL/GenBank/DDBJ databases">
        <title>Emergence of clinically-relevant ST2 carbapenem-resistant Acinetobacter baumannii strains in hospital sewages in Zhejiang, East of China.</title>
        <authorList>
            <person name="Kaichao C."/>
            <person name="Zhang R."/>
        </authorList>
    </citation>
    <scope>NUCLEOTIDE SEQUENCE</scope>
    <source>
        <strain evidence="1">M-SY-60</strain>
    </source>
</reference>
<organism evidence="1 2">
    <name type="scientific">Acinetobacter gerneri</name>
    <dbReference type="NCBI Taxonomy" id="202952"/>
    <lineage>
        <taxon>Bacteria</taxon>
        <taxon>Pseudomonadati</taxon>
        <taxon>Pseudomonadota</taxon>
        <taxon>Gammaproteobacteria</taxon>
        <taxon>Moraxellales</taxon>
        <taxon>Moraxellaceae</taxon>
        <taxon>Acinetobacter</taxon>
    </lineage>
</organism>
<sequence length="111" mass="12863">MTFQTLFDQFKNLSSGTDAFKQLKIACEQNIIENQNPSENIAYYLIYGFAKTYVLLYEDQAVSSAFAEKAKNQLLDYMQQINQALLLNESEVVLKTLNQVSEHYMQSDRIF</sequence>
<evidence type="ECO:0008006" key="3">
    <source>
        <dbReference type="Google" id="ProtNLM"/>
    </source>
</evidence>
<dbReference type="RefSeq" id="WP_308957274.1">
    <property type="nucleotide sequence ID" value="NZ_JAVICY010000038.1"/>
</dbReference>
<gene>
    <name evidence="1" type="ORF">RFH51_17170</name>
</gene>
<dbReference type="Proteomes" id="UP001243195">
    <property type="component" value="Unassembled WGS sequence"/>
</dbReference>
<evidence type="ECO:0000313" key="2">
    <source>
        <dbReference type="Proteomes" id="UP001243195"/>
    </source>
</evidence>
<proteinExistence type="predicted"/>
<comment type="caution">
    <text evidence="1">The sequence shown here is derived from an EMBL/GenBank/DDBJ whole genome shotgun (WGS) entry which is preliminary data.</text>
</comment>
<evidence type="ECO:0000313" key="1">
    <source>
        <dbReference type="EMBL" id="MDQ9073183.1"/>
    </source>
</evidence>
<accession>A0AAW8JPJ8</accession>
<name>A0AAW8JPJ8_9GAMM</name>
<protein>
    <recommendedName>
        <fullName evidence="3">DUF3144 domain-containing protein</fullName>
    </recommendedName>
</protein>
<dbReference type="AlphaFoldDB" id="A0AAW8JPJ8"/>
<dbReference type="EMBL" id="JAVIDA010000036">
    <property type="protein sequence ID" value="MDQ9073183.1"/>
    <property type="molecule type" value="Genomic_DNA"/>
</dbReference>